<gene>
    <name evidence="1" type="ORF">C1I99_22930</name>
</gene>
<organism evidence="1 2">
    <name type="scientific">Micromonospora deserti</name>
    <dbReference type="NCBI Taxonomy" id="2070366"/>
    <lineage>
        <taxon>Bacteria</taxon>
        <taxon>Bacillati</taxon>
        <taxon>Actinomycetota</taxon>
        <taxon>Actinomycetes</taxon>
        <taxon>Micromonosporales</taxon>
        <taxon>Micromonosporaceae</taxon>
        <taxon>Micromonospora</taxon>
    </lineage>
</organism>
<reference evidence="1 2" key="1">
    <citation type="submission" date="2018-01" db="EMBL/GenBank/DDBJ databases">
        <title>Draft genome sequence of Salinispora sp. 13K206.</title>
        <authorList>
            <person name="Sahin N."/>
            <person name="Saygin H."/>
            <person name="Ay H."/>
        </authorList>
    </citation>
    <scope>NUCLEOTIDE SEQUENCE [LARGE SCALE GENOMIC DNA]</scope>
    <source>
        <strain evidence="1 2">13K206</strain>
    </source>
</reference>
<dbReference type="AlphaFoldDB" id="A0A2W2CTP0"/>
<dbReference type="EMBL" id="POUB01000198">
    <property type="protein sequence ID" value="PZF91719.1"/>
    <property type="molecule type" value="Genomic_DNA"/>
</dbReference>
<sequence length="89" mass="10193">MSTGRREHLPVRPVWLCRVDAHPWPCGAARVSLMRQYVGDRTSLAVYLAPLMHDAIDLYQLSPDAVPSPAVLWDRFFAWLDVTRRSALF</sequence>
<dbReference type="OrthoDB" id="3393036at2"/>
<dbReference type="RefSeq" id="WP_111136289.1">
    <property type="nucleotide sequence ID" value="NZ_POUB01000198.1"/>
</dbReference>
<name>A0A2W2CTP0_9ACTN</name>
<evidence type="ECO:0000313" key="1">
    <source>
        <dbReference type="EMBL" id="PZF91719.1"/>
    </source>
</evidence>
<dbReference type="Proteomes" id="UP000248749">
    <property type="component" value="Unassembled WGS sequence"/>
</dbReference>
<accession>A0A2W2CTP0</accession>
<evidence type="ECO:0008006" key="3">
    <source>
        <dbReference type="Google" id="ProtNLM"/>
    </source>
</evidence>
<protein>
    <recommendedName>
        <fullName evidence="3">Flavin reductase</fullName>
    </recommendedName>
</protein>
<comment type="caution">
    <text evidence="1">The sequence shown here is derived from an EMBL/GenBank/DDBJ whole genome shotgun (WGS) entry which is preliminary data.</text>
</comment>
<proteinExistence type="predicted"/>
<keyword evidence="2" id="KW-1185">Reference proteome</keyword>
<evidence type="ECO:0000313" key="2">
    <source>
        <dbReference type="Proteomes" id="UP000248749"/>
    </source>
</evidence>